<dbReference type="RefSeq" id="WP_148134002.1">
    <property type="nucleotide sequence ID" value="NZ_CP017634.1"/>
</dbReference>
<keyword evidence="3" id="KW-0813">Transport</keyword>
<gene>
    <name evidence="9" type="ORF">DCMF_08320</name>
</gene>
<dbReference type="GO" id="GO:0005886">
    <property type="term" value="C:plasma membrane"/>
    <property type="evidence" value="ECO:0007669"/>
    <property type="project" value="UniProtKB-SubCell"/>
</dbReference>
<feature type="transmembrane region" description="Helical" evidence="8">
    <location>
        <begin position="41"/>
        <end position="61"/>
    </location>
</feature>
<dbReference type="PANTHER" id="PTHR30269">
    <property type="entry name" value="TRANSMEMBRANE PROTEIN YFCA"/>
    <property type="match status" value="1"/>
</dbReference>
<comment type="similarity">
    <text evidence="2 8">Belongs to the 4-toluene sulfonate uptake permease (TSUP) (TC 2.A.102) family.</text>
</comment>
<dbReference type="InterPro" id="IPR052017">
    <property type="entry name" value="TSUP"/>
</dbReference>
<dbReference type="KEGG" id="fwa:DCMF_08320"/>
<organism evidence="9 10">
    <name type="scientific">Formimonas warabiya</name>
    <dbReference type="NCBI Taxonomy" id="1761012"/>
    <lineage>
        <taxon>Bacteria</taxon>
        <taxon>Bacillati</taxon>
        <taxon>Bacillota</taxon>
        <taxon>Clostridia</taxon>
        <taxon>Eubacteriales</taxon>
        <taxon>Peptococcaceae</taxon>
        <taxon>Candidatus Formimonas</taxon>
    </lineage>
</organism>
<feature type="transmembrane region" description="Helical" evidence="8">
    <location>
        <begin position="231"/>
        <end position="252"/>
    </location>
</feature>
<evidence type="ECO:0000256" key="1">
    <source>
        <dbReference type="ARBA" id="ARBA00004651"/>
    </source>
</evidence>
<evidence type="ECO:0000256" key="6">
    <source>
        <dbReference type="ARBA" id="ARBA00022989"/>
    </source>
</evidence>
<feature type="transmembrane region" description="Helical" evidence="8">
    <location>
        <begin position="135"/>
        <end position="163"/>
    </location>
</feature>
<evidence type="ECO:0000256" key="7">
    <source>
        <dbReference type="ARBA" id="ARBA00023136"/>
    </source>
</evidence>
<feature type="transmembrane region" description="Helical" evidence="8">
    <location>
        <begin position="7"/>
        <end position="35"/>
    </location>
</feature>
<reference evidence="9 10" key="1">
    <citation type="submission" date="2016-10" db="EMBL/GenBank/DDBJ databases">
        <title>Complete Genome Sequence of Peptococcaceae strain DCMF.</title>
        <authorList>
            <person name="Edwards R.J."/>
            <person name="Holland S.I."/>
            <person name="Deshpande N.P."/>
            <person name="Wong Y.K."/>
            <person name="Ertan H."/>
            <person name="Manefield M."/>
            <person name="Russell T.L."/>
            <person name="Lee M.J."/>
        </authorList>
    </citation>
    <scope>NUCLEOTIDE SEQUENCE [LARGE SCALE GENOMIC DNA]</scope>
    <source>
        <strain evidence="9 10">DCMF</strain>
    </source>
</reference>
<proteinExistence type="inferred from homology"/>
<dbReference type="InterPro" id="IPR002781">
    <property type="entry name" value="TM_pro_TauE-like"/>
</dbReference>
<dbReference type="EMBL" id="CP017634">
    <property type="protein sequence ID" value="ATW24775.1"/>
    <property type="molecule type" value="Genomic_DNA"/>
</dbReference>
<dbReference type="OrthoDB" id="554695at2"/>
<evidence type="ECO:0000313" key="10">
    <source>
        <dbReference type="Proteomes" id="UP000323521"/>
    </source>
</evidence>
<evidence type="ECO:0000256" key="8">
    <source>
        <dbReference type="RuleBase" id="RU363041"/>
    </source>
</evidence>
<evidence type="ECO:0000256" key="4">
    <source>
        <dbReference type="ARBA" id="ARBA00022475"/>
    </source>
</evidence>
<evidence type="ECO:0000313" key="9">
    <source>
        <dbReference type="EMBL" id="ATW24775.1"/>
    </source>
</evidence>
<comment type="subcellular location">
    <subcellularLocation>
        <location evidence="1 8">Cell membrane</location>
        <topology evidence="1 8">Multi-pass membrane protein</topology>
    </subcellularLocation>
</comment>
<feature type="transmembrane region" description="Helical" evidence="8">
    <location>
        <begin position="201"/>
        <end position="219"/>
    </location>
</feature>
<evidence type="ECO:0000256" key="3">
    <source>
        <dbReference type="ARBA" id="ARBA00022448"/>
    </source>
</evidence>
<evidence type="ECO:0000256" key="5">
    <source>
        <dbReference type="ARBA" id="ARBA00022692"/>
    </source>
</evidence>
<sequence length="255" mass="26954">MEIEVIVTVCFFVFLAGLIDSIAGGGGLISLPAYITSGLPVHMALGCNKFSSALGTIVSSIRFWRNKRVHVKTAAISIVCALAGSMAGAKTVLYVDDYIFKIILVILIPLVGAFVTCKKNFGTENEVDSLKNRRVIALSIVTGLGIGFYDGFIGPGTGTFLIFSYTFLLHLDLVTASGNAKLVNLASNVGALVLFLTHGQVYFALAIPAAFCGIAGNFIGSGLALKRGSKIIKPVFLVVLGLLVFNLIFSLLEQA</sequence>
<feature type="transmembrane region" description="Helical" evidence="8">
    <location>
        <begin position="73"/>
        <end position="92"/>
    </location>
</feature>
<dbReference type="AlphaFoldDB" id="A0A3G1KRM1"/>
<keyword evidence="4 8" id="KW-1003">Cell membrane</keyword>
<evidence type="ECO:0000256" key="2">
    <source>
        <dbReference type="ARBA" id="ARBA00009142"/>
    </source>
</evidence>
<accession>A0A3G1KRM1</accession>
<keyword evidence="5 8" id="KW-0812">Transmembrane</keyword>
<protein>
    <recommendedName>
        <fullName evidence="8">Probable membrane transporter protein</fullName>
    </recommendedName>
</protein>
<dbReference type="Pfam" id="PF01925">
    <property type="entry name" value="TauE"/>
    <property type="match status" value="1"/>
</dbReference>
<keyword evidence="6 8" id="KW-1133">Transmembrane helix</keyword>
<name>A0A3G1KRM1_FORW1</name>
<feature type="transmembrane region" description="Helical" evidence="8">
    <location>
        <begin position="98"/>
        <end position="115"/>
    </location>
</feature>
<dbReference type="PANTHER" id="PTHR30269:SF0">
    <property type="entry name" value="MEMBRANE TRANSPORTER PROTEIN YFCA-RELATED"/>
    <property type="match status" value="1"/>
</dbReference>
<dbReference type="Proteomes" id="UP000323521">
    <property type="component" value="Chromosome"/>
</dbReference>
<keyword evidence="10" id="KW-1185">Reference proteome</keyword>
<keyword evidence="7 8" id="KW-0472">Membrane</keyword>